<proteinExistence type="predicted"/>
<protein>
    <submittedName>
        <fullName evidence="1">Bifunctional (P)ppGpp synthetase/guanosine-3',5'-bis(Diphosphate) 3'-pyrophosphohydrolase</fullName>
    </submittedName>
</protein>
<dbReference type="SUPFAM" id="SSF109604">
    <property type="entry name" value="HD-domain/PDEase-like"/>
    <property type="match status" value="1"/>
</dbReference>
<dbReference type="AlphaFoldDB" id="A0A848N3M3"/>
<dbReference type="RefSeq" id="WP_169321698.1">
    <property type="nucleotide sequence ID" value="NZ_JABCJF010000006.1"/>
</dbReference>
<dbReference type="PANTHER" id="PTHR46246">
    <property type="entry name" value="GUANOSINE-3',5'-BIS(DIPHOSPHATE) 3'-PYROPHOSPHOHYDROLASE MESH1"/>
    <property type="match status" value="1"/>
</dbReference>
<gene>
    <name evidence="1" type="ORF">HIO71_12290</name>
</gene>
<dbReference type="Proteomes" id="UP000548067">
    <property type="component" value="Unassembled WGS sequence"/>
</dbReference>
<dbReference type="EMBL" id="JABCJF010000006">
    <property type="protein sequence ID" value="NMR34966.1"/>
    <property type="molecule type" value="Genomic_DNA"/>
</dbReference>
<reference evidence="1 2" key="1">
    <citation type="submission" date="2020-04" db="EMBL/GenBank/DDBJ databases">
        <title>Genome analysis and antimicrobial resistance characteristics of Chryseobacterium aquaticum isolated from farmed salmonids.</title>
        <authorList>
            <person name="Saticioglu I.B."/>
            <person name="Duman M."/>
            <person name="Altun S."/>
        </authorList>
    </citation>
    <scope>NUCLEOTIDE SEQUENCE [LARGE SCALE GENOMIC DNA]</scope>
    <source>
        <strain evidence="1 2">C-174</strain>
    </source>
</reference>
<sequence length="184" mass="21147">MNTTIITPSQLVQQAKDFAFKAHSSHYFPCGRKYTTHLETVAELSKQALIHDSSLDEGILLSTAYLHDSVEDTAVTHEDIFNFFGHYISDAVSALTKNKQLSKASQIQHSLQRILRQPKEVWLVKLADRIANLQQTIFLHDKKWSGHYKQYYREESILINQTLGKASPYLSQKLSILINIYNRI</sequence>
<evidence type="ECO:0000313" key="1">
    <source>
        <dbReference type="EMBL" id="NMR34966.1"/>
    </source>
</evidence>
<dbReference type="InterPro" id="IPR052194">
    <property type="entry name" value="MESH1"/>
</dbReference>
<dbReference type="Gene3D" id="1.10.3210.10">
    <property type="entry name" value="Hypothetical protein af1432"/>
    <property type="match status" value="1"/>
</dbReference>
<accession>A0A848N3M3</accession>
<dbReference type="GO" id="GO:0008893">
    <property type="term" value="F:guanosine-3',5'-bis(diphosphate) 3'-diphosphatase activity"/>
    <property type="evidence" value="ECO:0007669"/>
    <property type="project" value="TreeGrafter"/>
</dbReference>
<name>A0A848N3M3_9FLAO</name>
<organism evidence="1 2">
    <name type="scientific">Chryseobacterium aquaticum</name>
    <dbReference type="NCBI Taxonomy" id="452084"/>
    <lineage>
        <taxon>Bacteria</taxon>
        <taxon>Pseudomonadati</taxon>
        <taxon>Bacteroidota</taxon>
        <taxon>Flavobacteriia</taxon>
        <taxon>Flavobacteriales</taxon>
        <taxon>Weeksellaceae</taxon>
        <taxon>Chryseobacterium group</taxon>
        <taxon>Chryseobacterium</taxon>
    </lineage>
</organism>
<keyword evidence="1" id="KW-0378">Hydrolase</keyword>
<evidence type="ECO:0000313" key="2">
    <source>
        <dbReference type="Proteomes" id="UP000548067"/>
    </source>
</evidence>
<dbReference type="Pfam" id="PF13328">
    <property type="entry name" value="HD_4"/>
    <property type="match status" value="1"/>
</dbReference>
<dbReference type="PANTHER" id="PTHR46246:SF1">
    <property type="entry name" value="GUANOSINE-3',5'-BIS(DIPHOSPHATE) 3'-PYROPHOSPHOHYDROLASE MESH1"/>
    <property type="match status" value="1"/>
</dbReference>
<comment type="caution">
    <text evidence="1">The sequence shown here is derived from an EMBL/GenBank/DDBJ whole genome shotgun (WGS) entry which is preliminary data.</text>
</comment>